<sequence length="296" mass="35010">MEFFSFNSCTPCSGIIGDTYTDSIKRDQVLIQELKKRINILSEQISKQQGEEQIKENKCEEIQKTNLEITNRLNVLKRINHHMNKQLQKIQKSNVQHVDNFSQTEVDEYLQLKTENDELSVQLHQLMDLAHRNVDTQQKLTEKYQKKKRKLEDLINQNDDTNSKIKVSKNKREELSMKLASISAKYSKYTTENKLILIRLTETEGNLNEKEMMNERLRKKLQDLSGKQQKIHHENVLSMSSRLFDIETKRATAEIKIKELNRMKDELASTQEKIREKKIQIQQLSELLKQKKMYES</sequence>
<proteinExistence type="predicted"/>
<evidence type="ECO:0000256" key="1">
    <source>
        <dbReference type="SAM" id="Coils"/>
    </source>
</evidence>
<organism evidence="2 3">
    <name type="scientific">Tritrichomonas musculus</name>
    <dbReference type="NCBI Taxonomy" id="1915356"/>
    <lineage>
        <taxon>Eukaryota</taxon>
        <taxon>Metamonada</taxon>
        <taxon>Parabasalia</taxon>
        <taxon>Tritrichomonadida</taxon>
        <taxon>Tritrichomonadidae</taxon>
        <taxon>Tritrichomonas</taxon>
    </lineage>
</organism>
<evidence type="ECO:0000313" key="2">
    <source>
        <dbReference type="EMBL" id="KAK8887058.1"/>
    </source>
</evidence>
<keyword evidence="3" id="KW-1185">Reference proteome</keyword>
<dbReference type="Proteomes" id="UP001470230">
    <property type="component" value="Unassembled WGS sequence"/>
</dbReference>
<protein>
    <submittedName>
        <fullName evidence="2">Uncharacterized protein</fullName>
    </submittedName>
</protein>
<feature type="coiled-coil region" evidence="1">
    <location>
        <begin position="200"/>
        <end position="287"/>
    </location>
</feature>
<name>A0ABR2K8B3_9EUKA</name>
<gene>
    <name evidence="2" type="ORF">M9Y10_038094</name>
</gene>
<comment type="caution">
    <text evidence="2">The sequence shown here is derived from an EMBL/GenBank/DDBJ whole genome shotgun (WGS) entry which is preliminary data.</text>
</comment>
<accession>A0ABR2K8B3</accession>
<evidence type="ECO:0000313" key="3">
    <source>
        <dbReference type="Proteomes" id="UP001470230"/>
    </source>
</evidence>
<feature type="coiled-coil region" evidence="1">
    <location>
        <begin position="109"/>
        <end position="171"/>
    </location>
</feature>
<dbReference type="EMBL" id="JAPFFF010000006">
    <property type="protein sequence ID" value="KAK8887058.1"/>
    <property type="molecule type" value="Genomic_DNA"/>
</dbReference>
<feature type="coiled-coil region" evidence="1">
    <location>
        <begin position="24"/>
        <end position="51"/>
    </location>
</feature>
<keyword evidence="1" id="KW-0175">Coiled coil</keyword>
<reference evidence="2 3" key="1">
    <citation type="submission" date="2024-04" db="EMBL/GenBank/DDBJ databases">
        <title>Tritrichomonas musculus Genome.</title>
        <authorList>
            <person name="Alves-Ferreira E."/>
            <person name="Grigg M."/>
            <person name="Lorenzi H."/>
            <person name="Galac M."/>
        </authorList>
    </citation>
    <scope>NUCLEOTIDE SEQUENCE [LARGE SCALE GENOMIC DNA]</scope>
    <source>
        <strain evidence="2 3">EAF2021</strain>
    </source>
</reference>